<dbReference type="EMBL" id="WEZQ01000005">
    <property type="protein sequence ID" value="MYV16731.1"/>
    <property type="molecule type" value="Genomic_DNA"/>
</dbReference>
<dbReference type="RefSeq" id="WP_161003228.1">
    <property type="nucleotide sequence ID" value="NZ_WEZQ01000005.1"/>
</dbReference>
<keyword evidence="1" id="KW-0812">Transmembrane</keyword>
<accession>A0A6N9I166</accession>
<dbReference type="AlphaFoldDB" id="A0A6N9I166"/>
<feature type="transmembrane region" description="Helical" evidence="1">
    <location>
        <begin position="71"/>
        <end position="90"/>
    </location>
</feature>
<gene>
    <name evidence="2" type="ORF">GB993_04280</name>
</gene>
<keyword evidence="1" id="KW-0472">Membrane</keyword>
<sequence>MLNATKLEATKYYPSNPLKRFSFIAKSALLVASIFVYNETGLGLLAIAGMVSLNAHFMTFEDTADRNPLNLVDLVVSVLLIILTTILMIIRS</sequence>
<reference evidence="2 3" key="1">
    <citation type="journal article" date="2019" name="Appl. Environ. Microbiol.">
        <title>Genetic determinants of hydroxycinnamic acid metabolism in heterofermentative lactobacilli.</title>
        <authorList>
            <person name="Gaur G."/>
            <person name="Oh J.H."/>
            <person name="Filannino P."/>
            <person name="Gobbetti M."/>
            <person name="van Pijkeren J.P."/>
            <person name="Ganzle M.G."/>
        </authorList>
    </citation>
    <scope>NUCLEOTIDE SEQUENCE [LARGE SCALE GENOMIC DNA]</scope>
    <source>
        <strain evidence="2 3">C5</strain>
    </source>
</reference>
<dbReference type="OrthoDB" id="9909641at2"/>
<dbReference type="Proteomes" id="UP000449209">
    <property type="component" value="Unassembled WGS sequence"/>
</dbReference>
<proteinExistence type="predicted"/>
<comment type="caution">
    <text evidence="2">The sequence shown here is derived from an EMBL/GenBank/DDBJ whole genome shotgun (WGS) entry which is preliminary data.</text>
</comment>
<organism evidence="2 3">
    <name type="scientific">Furfurilactobacillus milii</name>
    <dbReference type="NCBI Taxonomy" id="2888272"/>
    <lineage>
        <taxon>Bacteria</taxon>
        <taxon>Bacillati</taxon>
        <taxon>Bacillota</taxon>
        <taxon>Bacilli</taxon>
        <taxon>Lactobacillales</taxon>
        <taxon>Lactobacillaceae</taxon>
        <taxon>Furfurilactobacillus</taxon>
    </lineage>
</organism>
<name>A0A6N9I166_9LACO</name>
<evidence type="ECO:0000313" key="2">
    <source>
        <dbReference type="EMBL" id="MYV16731.1"/>
    </source>
</evidence>
<feature type="transmembrane region" description="Helical" evidence="1">
    <location>
        <begin position="28"/>
        <end position="51"/>
    </location>
</feature>
<keyword evidence="1" id="KW-1133">Transmembrane helix</keyword>
<evidence type="ECO:0000256" key="1">
    <source>
        <dbReference type="SAM" id="Phobius"/>
    </source>
</evidence>
<protein>
    <submittedName>
        <fullName evidence="2">Uncharacterized protein</fullName>
    </submittedName>
</protein>
<evidence type="ECO:0000313" key="3">
    <source>
        <dbReference type="Proteomes" id="UP000449209"/>
    </source>
</evidence>